<organism evidence="1 2">
    <name type="scientific">Strongylus vulgaris</name>
    <name type="common">Blood worm</name>
    <dbReference type="NCBI Taxonomy" id="40348"/>
    <lineage>
        <taxon>Eukaryota</taxon>
        <taxon>Metazoa</taxon>
        <taxon>Ecdysozoa</taxon>
        <taxon>Nematoda</taxon>
        <taxon>Chromadorea</taxon>
        <taxon>Rhabditida</taxon>
        <taxon>Rhabditina</taxon>
        <taxon>Rhabditomorpha</taxon>
        <taxon>Strongyloidea</taxon>
        <taxon>Strongylidae</taxon>
        <taxon>Strongylus</taxon>
    </lineage>
</organism>
<dbReference type="AlphaFoldDB" id="A0A3P7J9U7"/>
<reference evidence="1 2" key="1">
    <citation type="submission" date="2018-11" db="EMBL/GenBank/DDBJ databases">
        <authorList>
            <consortium name="Pathogen Informatics"/>
        </authorList>
    </citation>
    <scope>NUCLEOTIDE SEQUENCE [LARGE SCALE GENOMIC DNA]</scope>
</reference>
<gene>
    <name evidence="1" type="ORF">SVUK_LOCUS17278</name>
</gene>
<evidence type="ECO:0000313" key="2">
    <source>
        <dbReference type="Proteomes" id="UP000270094"/>
    </source>
</evidence>
<name>A0A3P7J9U7_STRVU</name>
<dbReference type="Proteomes" id="UP000270094">
    <property type="component" value="Unassembled WGS sequence"/>
</dbReference>
<dbReference type="OrthoDB" id="6060890at2759"/>
<protein>
    <submittedName>
        <fullName evidence="1">Uncharacterized protein</fullName>
    </submittedName>
</protein>
<sequence length="75" mass="7988">MTDTSAMIGFVAGETPGCSYTGTVKWSEIIAALTLNPILRNVDENIVVELSSHVALSHTQCDDQTSGMRLSSTKS</sequence>
<evidence type="ECO:0000313" key="1">
    <source>
        <dbReference type="EMBL" id="VDM82280.1"/>
    </source>
</evidence>
<dbReference type="EMBL" id="UYYB01116874">
    <property type="protein sequence ID" value="VDM82280.1"/>
    <property type="molecule type" value="Genomic_DNA"/>
</dbReference>
<proteinExistence type="predicted"/>
<accession>A0A3P7J9U7</accession>
<keyword evidence="2" id="KW-1185">Reference proteome</keyword>